<dbReference type="GO" id="GO:0016301">
    <property type="term" value="F:kinase activity"/>
    <property type="evidence" value="ECO:0007669"/>
    <property type="project" value="UniProtKB-KW"/>
</dbReference>
<dbReference type="Pfam" id="PF00391">
    <property type="entry name" value="PEP-utilizers"/>
    <property type="match status" value="1"/>
</dbReference>
<dbReference type="AlphaFoldDB" id="A0A971ICJ4"/>
<comment type="caution">
    <text evidence="24">The sequence shown here is derived from an EMBL/GenBank/DDBJ whole genome shotgun (WGS) entry which is preliminary data.</text>
</comment>
<keyword evidence="13 17" id="KW-0479">Metal-binding</keyword>
<dbReference type="InterPro" id="IPR036618">
    <property type="entry name" value="PtsI_HPr-bd_sf"/>
</dbReference>
<keyword evidence="14 17" id="KW-0418">Kinase</keyword>
<feature type="binding site" evidence="19">
    <location>
        <begin position="445"/>
        <end position="446"/>
    </location>
    <ligand>
        <name>phosphoenolpyruvate</name>
        <dbReference type="ChEBI" id="CHEBI:58702"/>
    </ligand>
</feature>
<dbReference type="InterPro" id="IPR008731">
    <property type="entry name" value="PTS_EIN"/>
</dbReference>
<feature type="active site" description="Proton donor" evidence="18">
    <location>
        <position position="493"/>
    </location>
</feature>
<evidence type="ECO:0000259" key="22">
    <source>
        <dbReference type="Pfam" id="PF02896"/>
    </source>
</evidence>
<dbReference type="SUPFAM" id="SSF47831">
    <property type="entry name" value="Enzyme I of the PEP:sugar phosphotransferase system HPr-binding (sub)domain"/>
    <property type="match status" value="1"/>
</dbReference>
<evidence type="ECO:0000256" key="17">
    <source>
        <dbReference type="PIRNR" id="PIRNR000732"/>
    </source>
</evidence>
<proteinExistence type="inferred from homology"/>
<dbReference type="Proteomes" id="UP000767327">
    <property type="component" value="Unassembled WGS sequence"/>
</dbReference>
<comment type="cofactor">
    <cofactor evidence="2 17 20">
        <name>Mg(2+)</name>
        <dbReference type="ChEBI" id="CHEBI:18420"/>
    </cofactor>
</comment>
<dbReference type="PIRSF" id="PIRSF000732">
    <property type="entry name" value="PTS_enzyme_I"/>
    <property type="match status" value="1"/>
</dbReference>
<evidence type="ECO:0000256" key="16">
    <source>
        <dbReference type="ARBA" id="ARBA00033235"/>
    </source>
</evidence>
<dbReference type="InterPro" id="IPR040442">
    <property type="entry name" value="Pyrv_kinase-like_dom_sf"/>
</dbReference>
<evidence type="ECO:0000256" key="3">
    <source>
        <dbReference type="ARBA" id="ARBA00002728"/>
    </source>
</evidence>
<dbReference type="Gene3D" id="3.20.20.60">
    <property type="entry name" value="Phosphoenolpyruvate-binding domains"/>
    <property type="match status" value="1"/>
</dbReference>
<dbReference type="NCBIfam" id="TIGR01417">
    <property type="entry name" value="PTS_I_fam"/>
    <property type="match status" value="1"/>
</dbReference>
<comment type="function">
    <text evidence="3 17">General (non sugar-specific) component of the phosphoenolpyruvate-dependent sugar phosphotransferase system (sugar PTS). This major carbohydrate active-transport system catalyzes the phosphorylation of incoming sugar substrates concomitantly with their translocation across the cell membrane. Enzyme I transfers the phosphoryl group from phosphoenolpyruvate (PEP) to the phosphoryl carrier protein (HPr).</text>
</comment>
<dbReference type="SUPFAM" id="SSF52009">
    <property type="entry name" value="Phosphohistidine domain"/>
    <property type="match status" value="1"/>
</dbReference>
<evidence type="ECO:0000256" key="11">
    <source>
        <dbReference type="ARBA" id="ARBA00022679"/>
    </source>
</evidence>
<evidence type="ECO:0000256" key="2">
    <source>
        <dbReference type="ARBA" id="ARBA00001946"/>
    </source>
</evidence>
<evidence type="ECO:0000256" key="9">
    <source>
        <dbReference type="ARBA" id="ARBA00022490"/>
    </source>
</evidence>
<dbReference type="GO" id="GO:0005737">
    <property type="term" value="C:cytoplasm"/>
    <property type="evidence" value="ECO:0007669"/>
    <property type="project" value="UniProtKB-SubCell"/>
</dbReference>
<feature type="domain" description="PEP-utilising enzyme C-terminal" evidence="22">
    <location>
        <begin position="261"/>
        <end position="530"/>
    </location>
</feature>
<evidence type="ECO:0000256" key="18">
    <source>
        <dbReference type="PIRSR" id="PIRSR000732-1"/>
    </source>
</evidence>
<sequence length="568" mass="59190">MLSETLLKTTAHTLHGIGVSAGAVHGPVAVVSTAIGVDGSEAPSHDAEADSATVKAAMTHVAEQLKERADRSSGNSKDVLTATAQLASDRGLLKTVTRHLQNGEGITASVHNAVGEYAGKLQKIGGYMAERVTDLYDVRDRVICELRGEAAPGVPELKEPSILVARDLAPAETATLDPKIVLGIITEEGGPTSHTAILAAQLGIPAAVKVSGIVEAAHEASELALDGGAGTVLVDPSATEIDELSERSARRTALLSGSQGPGLTKDGRPIALLANIGSAADASKAAAIDLEGSGLFRTEFMFLDRQDAPSVEEQTDTYTRVLQAFGDRRVVVRTLDAGADKPLAFTQMPEEENPALGIRGLRLGMRKQELLDTQLEALSRAYRATHGDVWVMAPMVADVDEARWFAQKVRALGLPKVGVMIEVPGAALRASRVLREVDFASIGTNDLAQYTMAADRLNGDLAGLLSPWQPAVLEMISFACKGGAATHSHIGVCGEAGGDPLLALVLAGLGVTSLSMAPKKVAAVRASLAMHDFSRCQDMAQAALDSSTATEAKNAVLALADPAVKDLL</sequence>
<keyword evidence="10 17" id="KW-0762">Sugar transport</keyword>
<feature type="binding site" evidence="20">
    <location>
        <position position="446"/>
    </location>
    <ligand>
        <name>Mg(2+)</name>
        <dbReference type="ChEBI" id="CHEBI:18420"/>
    </ligand>
</feature>
<comment type="similarity">
    <text evidence="5 17">Belongs to the PEP-utilizing enzyme family.</text>
</comment>
<feature type="binding site" evidence="19">
    <location>
        <position position="333"/>
    </location>
    <ligand>
        <name>phosphoenolpyruvate</name>
        <dbReference type="ChEBI" id="CHEBI:58702"/>
    </ligand>
</feature>
<keyword evidence="9 17" id="KW-0963">Cytoplasm</keyword>
<organism evidence="24 25">
    <name type="scientific">Bifidobacterium crudilactis</name>
    <dbReference type="NCBI Taxonomy" id="327277"/>
    <lineage>
        <taxon>Bacteria</taxon>
        <taxon>Bacillati</taxon>
        <taxon>Actinomycetota</taxon>
        <taxon>Actinomycetes</taxon>
        <taxon>Bifidobacteriales</taxon>
        <taxon>Bifidobacteriaceae</taxon>
        <taxon>Bifidobacterium</taxon>
    </lineage>
</organism>
<dbReference type="GO" id="GO:0009401">
    <property type="term" value="P:phosphoenolpyruvate-dependent sugar phosphotransferase system"/>
    <property type="evidence" value="ECO:0007669"/>
    <property type="project" value="UniProtKB-KW"/>
</dbReference>
<keyword evidence="15 17" id="KW-0460">Magnesium</keyword>
<evidence type="ECO:0000256" key="8">
    <source>
        <dbReference type="ARBA" id="ARBA00022448"/>
    </source>
</evidence>
<evidence type="ECO:0000256" key="4">
    <source>
        <dbReference type="ARBA" id="ARBA00004496"/>
    </source>
</evidence>
<dbReference type="RefSeq" id="WP_273173149.1">
    <property type="nucleotide sequence ID" value="NZ_JAAXZR010000016.1"/>
</dbReference>
<dbReference type="InterPro" id="IPR006318">
    <property type="entry name" value="PTS_EI-like"/>
</dbReference>
<feature type="domain" description="Phosphotransferase system enzyme I N-terminal" evidence="23">
    <location>
        <begin position="15"/>
        <end position="131"/>
    </location>
</feature>
<gene>
    <name evidence="24" type="primary">ptsP</name>
    <name evidence="24" type="ORF">GXW98_03670</name>
</gene>
<evidence type="ECO:0000313" key="25">
    <source>
        <dbReference type="Proteomes" id="UP000767327"/>
    </source>
</evidence>
<feature type="domain" description="PEP-utilising enzyme mobile" evidence="21">
    <location>
        <begin position="158"/>
        <end position="230"/>
    </location>
</feature>
<dbReference type="InterPro" id="IPR000121">
    <property type="entry name" value="PEP_util_C"/>
</dbReference>
<dbReference type="GO" id="GO:0008965">
    <property type="term" value="F:phosphoenolpyruvate-protein phosphotransferase activity"/>
    <property type="evidence" value="ECO:0007669"/>
    <property type="project" value="UniProtKB-EC"/>
</dbReference>
<reference evidence="24" key="2">
    <citation type="submission" date="2020-01" db="EMBL/GenBank/DDBJ databases">
        <authorList>
            <person name="Campanaro S."/>
        </authorList>
    </citation>
    <scope>NUCLEOTIDE SEQUENCE</scope>
    <source>
        <strain evidence="24">AS01afH2WH_6</strain>
    </source>
</reference>
<evidence type="ECO:0000256" key="7">
    <source>
        <dbReference type="ARBA" id="ARBA00016544"/>
    </source>
</evidence>
<reference evidence="24" key="1">
    <citation type="journal article" date="2020" name="Biotechnol. Biofuels">
        <title>New insights from the biogas microbiome by comprehensive genome-resolved metagenomics of nearly 1600 species originating from multiple anaerobic digesters.</title>
        <authorList>
            <person name="Campanaro S."/>
            <person name="Treu L."/>
            <person name="Rodriguez-R L.M."/>
            <person name="Kovalovszki A."/>
            <person name="Ziels R.M."/>
            <person name="Maus I."/>
            <person name="Zhu X."/>
            <person name="Kougias P.G."/>
            <person name="Basile A."/>
            <person name="Luo G."/>
            <person name="Schluter A."/>
            <person name="Konstantinidis K.T."/>
            <person name="Angelidaki I."/>
        </authorList>
    </citation>
    <scope>NUCLEOTIDE SEQUENCE</scope>
    <source>
        <strain evidence="24">AS01afH2WH_6</strain>
    </source>
</reference>
<evidence type="ECO:0000256" key="1">
    <source>
        <dbReference type="ARBA" id="ARBA00000683"/>
    </source>
</evidence>
<keyword evidence="12 17" id="KW-0598">Phosphotransferase system</keyword>
<dbReference type="Gene3D" id="1.10.274.10">
    <property type="entry name" value="PtsI, HPr-binding domain"/>
    <property type="match status" value="1"/>
</dbReference>
<dbReference type="PANTHER" id="PTHR46244:SF3">
    <property type="entry name" value="PHOSPHOENOLPYRUVATE-PROTEIN PHOSPHOTRANSFERASE"/>
    <property type="match status" value="1"/>
</dbReference>
<evidence type="ECO:0000256" key="10">
    <source>
        <dbReference type="ARBA" id="ARBA00022597"/>
    </source>
</evidence>
<feature type="active site" description="Tele-phosphohistidine intermediate" evidence="18">
    <location>
        <position position="194"/>
    </location>
</feature>
<dbReference type="PANTHER" id="PTHR46244">
    <property type="entry name" value="PHOSPHOENOLPYRUVATE-PROTEIN PHOSPHOTRANSFERASE"/>
    <property type="match status" value="1"/>
</dbReference>
<feature type="binding site" evidence="19">
    <location>
        <position position="297"/>
    </location>
    <ligand>
        <name>phosphoenolpyruvate</name>
        <dbReference type="ChEBI" id="CHEBI:58702"/>
    </ligand>
</feature>
<dbReference type="GO" id="GO:0046872">
    <property type="term" value="F:metal ion binding"/>
    <property type="evidence" value="ECO:0007669"/>
    <property type="project" value="UniProtKB-KW"/>
</dbReference>
<evidence type="ECO:0000256" key="6">
    <source>
        <dbReference type="ARBA" id="ARBA00012232"/>
    </source>
</evidence>
<name>A0A971ICJ4_9BIFI</name>
<dbReference type="SUPFAM" id="SSF51621">
    <property type="entry name" value="Phosphoenolpyruvate/pyruvate domain"/>
    <property type="match status" value="1"/>
</dbReference>
<protein>
    <recommendedName>
        <fullName evidence="7 17">Phosphoenolpyruvate-protein phosphotransferase</fullName>
        <ecNumber evidence="6 17">2.7.3.9</ecNumber>
    </recommendedName>
    <alternativeName>
        <fullName evidence="16 17">Phosphotransferase system, enzyme I</fullName>
    </alternativeName>
</protein>
<comment type="subcellular location">
    <subcellularLocation>
        <location evidence="4 17">Cytoplasm</location>
    </subcellularLocation>
</comment>
<comment type="catalytic activity">
    <reaction evidence="1 17">
        <text>L-histidyl-[protein] + phosphoenolpyruvate = N(pros)-phospho-L-histidyl-[protein] + pyruvate</text>
        <dbReference type="Rhea" id="RHEA:23880"/>
        <dbReference type="Rhea" id="RHEA-COMP:9745"/>
        <dbReference type="Rhea" id="RHEA-COMP:9746"/>
        <dbReference type="ChEBI" id="CHEBI:15361"/>
        <dbReference type="ChEBI" id="CHEBI:29979"/>
        <dbReference type="ChEBI" id="CHEBI:58702"/>
        <dbReference type="ChEBI" id="CHEBI:64837"/>
        <dbReference type="EC" id="2.7.3.9"/>
    </reaction>
</comment>
<keyword evidence="11 17" id="KW-0808">Transferase</keyword>
<dbReference type="Gene3D" id="3.50.30.10">
    <property type="entry name" value="Phosphohistidine domain"/>
    <property type="match status" value="1"/>
</dbReference>
<evidence type="ECO:0000259" key="23">
    <source>
        <dbReference type="Pfam" id="PF05524"/>
    </source>
</evidence>
<keyword evidence="8 17" id="KW-0813">Transport</keyword>
<dbReference type="Pfam" id="PF05524">
    <property type="entry name" value="PEP-utilisers_N"/>
    <property type="match status" value="1"/>
</dbReference>
<dbReference type="Pfam" id="PF02896">
    <property type="entry name" value="PEP-utilizers_C"/>
    <property type="match status" value="1"/>
</dbReference>
<evidence type="ECO:0000256" key="12">
    <source>
        <dbReference type="ARBA" id="ARBA00022683"/>
    </source>
</evidence>
<dbReference type="EMBL" id="JAAXZR010000016">
    <property type="protein sequence ID" value="NLT79371.1"/>
    <property type="molecule type" value="Genomic_DNA"/>
</dbReference>
<evidence type="ECO:0000256" key="20">
    <source>
        <dbReference type="PIRSR" id="PIRSR000732-3"/>
    </source>
</evidence>
<dbReference type="InterPro" id="IPR036637">
    <property type="entry name" value="Phosphohistidine_dom_sf"/>
</dbReference>
<evidence type="ECO:0000259" key="21">
    <source>
        <dbReference type="Pfam" id="PF00391"/>
    </source>
</evidence>
<evidence type="ECO:0000256" key="14">
    <source>
        <dbReference type="ARBA" id="ARBA00022777"/>
    </source>
</evidence>
<dbReference type="PRINTS" id="PR01736">
    <property type="entry name" value="PHPHTRNFRASE"/>
</dbReference>
<evidence type="ECO:0000256" key="19">
    <source>
        <dbReference type="PIRSR" id="PIRSR000732-2"/>
    </source>
</evidence>
<evidence type="ECO:0000256" key="15">
    <source>
        <dbReference type="ARBA" id="ARBA00022842"/>
    </source>
</evidence>
<accession>A0A971ICJ4</accession>
<dbReference type="InterPro" id="IPR008279">
    <property type="entry name" value="PEP-util_enz_mobile_dom"/>
</dbReference>
<dbReference type="InterPro" id="IPR024692">
    <property type="entry name" value="PTS_EI"/>
</dbReference>
<dbReference type="EC" id="2.7.3.9" evidence="6 17"/>
<dbReference type="InterPro" id="IPR015813">
    <property type="entry name" value="Pyrv/PenolPyrv_kinase-like_dom"/>
</dbReference>
<evidence type="ECO:0000256" key="13">
    <source>
        <dbReference type="ARBA" id="ARBA00022723"/>
    </source>
</evidence>
<evidence type="ECO:0000256" key="5">
    <source>
        <dbReference type="ARBA" id="ARBA00007837"/>
    </source>
</evidence>
<dbReference type="InterPro" id="IPR050499">
    <property type="entry name" value="PEP-utilizing_PTS_enzyme"/>
</dbReference>
<evidence type="ECO:0000313" key="24">
    <source>
        <dbReference type="EMBL" id="NLT79371.1"/>
    </source>
</evidence>
<feature type="binding site" evidence="19">
    <location>
        <position position="456"/>
    </location>
    <ligand>
        <name>phosphoenolpyruvate</name>
        <dbReference type="ChEBI" id="CHEBI:58702"/>
    </ligand>
</feature>
<feature type="binding site" evidence="20">
    <location>
        <position position="422"/>
    </location>
    <ligand>
        <name>Mg(2+)</name>
        <dbReference type="ChEBI" id="CHEBI:18420"/>
    </ligand>
</feature>